<evidence type="ECO:0000256" key="1">
    <source>
        <dbReference type="SAM" id="MobiDB-lite"/>
    </source>
</evidence>
<keyword evidence="3" id="KW-1185">Reference proteome</keyword>
<reference evidence="2 3" key="1">
    <citation type="submission" date="2013-11" db="EMBL/GenBank/DDBJ databases">
        <title>Draft genome of the bovine lungworm Dictyocaulus viviparus.</title>
        <authorList>
            <person name="Mitreva M."/>
        </authorList>
    </citation>
    <scope>NUCLEOTIDE SEQUENCE [LARGE SCALE GENOMIC DNA]</scope>
    <source>
        <strain evidence="2 3">HannoverDv2000</strain>
    </source>
</reference>
<dbReference type="Proteomes" id="UP000053766">
    <property type="component" value="Unassembled WGS sequence"/>
</dbReference>
<gene>
    <name evidence="2" type="ORF">DICVIV_11321</name>
</gene>
<evidence type="ECO:0000313" key="2">
    <source>
        <dbReference type="EMBL" id="KJH42687.1"/>
    </source>
</evidence>
<feature type="compositionally biased region" description="Polar residues" evidence="1">
    <location>
        <begin position="104"/>
        <end position="118"/>
    </location>
</feature>
<feature type="region of interest" description="Disordered" evidence="1">
    <location>
        <begin position="104"/>
        <end position="133"/>
    </location>
</feature>
<reference evidence="3" key="2">
    <citation type="journal article" date="2016" name="Sci. Rep.">
        <title>Dictyocaulus viviparus genome, variome and transcriptome elucidate lungworm biology and support future intervention.</title>
        <authorList>
            <person name="McNulty S.N."/>
            <person name="Strube C."/>
            <person name="Rosa B.A."/>
            <person name="Martin J.C."/>
            <person name="Tyagi R."/>
            <person name="Choi Y.J."/>
            <person name="Wang Q."/>
            <person name="Hallsworth Pepin K."/>
            <person name="Zhang X."/>
            <person name="Ozersky P."/>
            <person name="Wilson R.K."/>
            <person name="Sternberg P.W."/>
            <person name="Gasser R.B."/>
            <person name="Mitreva M."/>
        </authorList>
    </citation>
    <scope>NUCLEOTIDE SEQUENCE [LARGE SCALE GENOMIC DNA]</scope>
    <source>
        <strain evidence="3">HannoverDv2000</strain>
    </source>
</reference>
<dbReference type="STRING" id="29172.A0A0D8XG67"/>
<feature type="region of interest" description="Disordered" evidence="1">
    <location>
        <begin position="246"/>
        <end position="294"/>
    </location>
</feature>
<sequence length="294" mass="33008">MDQLITSKKSETQQNNRDGSFMVTSKTSKQKGGEPQRAAEMSQKKADSWMPPHSSHLKSRSLTPTSTGSLTTQNGIHHNEDHLAIQKTSKCWLTPTTVANSCSNSKSGIIEPNGTSHQHFSHRTSEDGSLSDPAPVPSPFWMATNPHSSYTSAMMSPIMNEMLSTDEGTDDERSRLIRDRLPMASQLLSRLPHQQRVPRFRISMSPPNKKKIFLTDSHGVIYIHMRIIDTPLDDDSDSMNRRFEMRVSSTSKNEVDNRTPAENGRGRTRSPQHCDSISSSQRKDLNRTNTSNFK</sequence>
<dbReference type="OrthoDB" id="10408821at2759"/>
<feature type="compositionally biased region" description="Polar residues" evidence="1">
    <location>
        <begin position="269"/>
        <end position="280"/>
    </location>
</feature>
<dbReference type="AlphaFoldDB" id="A0A0D8XG67"/>
<protein>
    <submittedName>
        <fullName evidence="2">Uncharacterized protein</fullName>
    </submittedName>
</protein>
<organism evidence="2 3">
    <name type="scientific">Dictyocaulus viviparus</name>
    <name type="common">Bovine lungworm</name>
    <dbReference type="NCBI Taxonomy" id="29172"/>
    <lineage>
        <taxon>Eukaryota</taxon>
        <taxon>Metazoa</taxon>
        <taxon>Ecdysozoa</taxon>
        <taxon>Nematoda</taxon>
        <taxon>Chromadorea</taxon>
        <taxon>Rhabditida</taxon>
        <taxon>Rhabditina</taxon>
        <taxon>Rhabditomorpha</taxon>
        <taxon>Strongyloidea</taxon>
        <taxon>Metastrongylidae</taxon>
        <taxon>Dictyocaulus</taxon>
    </lineage>
</organism>
<feature type="compositionally biased region" description="Polar residues" evidence="1">
    <location>
        <begin position="1"/>
        <end position="27"/>
    </location>
</feature>
<accession>A0A0D8XG67</accession>
<name>A0A0D8XG67_DICVI</name>
<proteinExistence type="predicted"/>
<dbReference type="EMBL" id="KN716638">
    <property type="protein sequence ID" value="KJH42687.1"/>
    <property type="molecule type" value="Genomic_DNA"/>
</dbReference>
<evidence type="ECO:0000313" key="3">
    <source>
        <dbReference type="Proteomes" id="UP000053766"/>
    </source>
</evidence>
<feature type="compositionally biased region" description="Low complexity" evidence="1">
    <location>
        <begin position="60"/>
        <end position="72"/>
    </location>
</feature>
<feature type="region of interest" description="Disordered" evidence="1">
    <location>
        <begin position="1"/>
        <end position="75"/>
    </location>
</feature>